<dbReference type="Pfam" id="PF11305">
    <property type="entry name" value="DUF3107"/>
    <property type="match status" value="1"/>
</dbReference>
<evidence type="ECO:0008006" key="3">
    <source>
        <dbReference type="Google" id="ProtNLM"/>
    </source>
</evidence>
<dbReference type="RefSeq" id="WP_179443825.1">
    <property type="nucleotide sequence ID" value="NZ_JACBZS010000001.1"/>
</dbReference>
<evidence type="ECO:0000313" key="1">
    <source>
        <dbReference type="EMBL" id="NYI69796.1"/>
    </source>
</evidence>
<proteinExistence type="predicted"/>
<evidence type="ECO:0000313" key="2">
    <source>
        <dbReference type="Proteomes" id="UP000527616"/>
    </source>
</evidence>
<organism evidence="1 2">
    <name type="scientific">Naumannella cuiyingiana</name>
    <dbReference type="NCBI Taxonomy" id="1347891"/>
    <lineage>
        <taxon>Bacteria</taxon>
        <taxon>Bacillati</taxon>
        <taxon>Actinomycetota</taxon>
        <taxon>Actinomycetes</taxon>
        <taxon>Propionibacteriales</taxon>
        <taxon>Propionibacteriaceae</taxon>
        <taxon>Naumannella</taxon>
    </lineage>
</organism>
<gene>
    <name evidence="1" type="ORF">GGQ54_000356</name>
</gene>
<dbReference type="Proteomes" id="UP000527616">
    <property type="component" value="Unassembled WGS sequence"/>
</dbReference>
<accession>A0A7Z0D6T0</accession>
<dbReference type="InterPro" id="IPR021456">
    <property type="entry name" value="DUF3107"/>
</dbReference>
<name>A0A7Z0D6T0_9ACTN</name>
<comment type="caution">
    <text evidence="1">The sequence shown here is derived from an EMBL/GenBank/DDBJ whole genome shotgun (WGS) entry which is preliminary data.</text>
</comment>
<reference evidence="1 2" key="1">
    <citation type="submission" date="2020-07" db="EMBL/GenBank/DDBJ databases">
        <title>Sequencing the genomes of 1000 actinobacteria strains.</title>
        <authorList>
            <person name="Klenk H.-P."/>
        </authorList>
    </citation>
    <scope>NUCLEOTIDE SEQUENCE [LARGE SCALE GENOMIC DNA]</scope>
    <source>
        <strain evidence="1 2">DSM 103164</strain>
    </source>
</reference>
<protein>
    <recommendedName>
        <fullName evidence="3">DUF3107 domain-containing protein</fullName>
    </recommendedName>
</protein>
<dbReference type="AlphaFoldDB" id="A0A7Z0D6T0"/>
<sequence>MEVKIGMRQVSRELTVDTEQGADEVRDAWQQALATDGLLEIPDTKGNKVVVRAASVAYLDLGKEGARRVGFGAV</sequence>
<keyword evidence="2" id="KW-1185">Reference proteome</keyword>
<dbReference type="EMBL" id="JACBZS010000001">
    <property type="protein sequence ID" value="NYI69796.1"/>
    <property type="molecule type" value="Genomic_DNA"/>
</dbReference>